<feature type="non-terminal residue" evidence="1">
    <location>
        <position position="1"/>
    </location>
</feature>
<evidence type="ECO:0000313" key="1">
    <source>
        <dbReference type="EMBL" id="KAB2096744.1"/>
    </source>
</evidence>
<keyword evidence="2" id="KW-1185">Reference proteome</keyword>
<protein>
    <submittedName>
        <fullName evidence="1">Uncharacterized protein</fullName>
    </submittedName>
</protein>
<reference evidence="2" key="1">
    <citation type="journal article" date="2020" name="Nat. Genet.">
        <title>Genomic diversifications of five Gossypium allopolyploid species and their impact on cotton improvement.</title>
        <authorList>
            <person name="Chen Z.J."/>
            <person name="Sreedasyam A."/>
            <person name="Ando A."/>
            <person name="Song Q."/>
            <person name="De Santiago L.M."/>
            <person name="Hulse-Kemp A.M."/>
            <person name="Ding M."/>
            <person name="Ye W."/>
            <person name="Kirkbride R.C."/>
            <person name="Jenkins J."/>
            <person name="Plott C."/>
            <person name="Lovell J."/>
            <person name="Lin Y.M."/>
            <person name="Vaughn R."/>
            <person name="Liu B."/>
            <person name="Simpson S."/>
            <person name="Scheffler B.E."/>
            <person name="Wen L."/>
            <person name="Saski C.A."/>
            <person name="Grover C.E."/>
            <person name="Hu G."/>
            <person name="Conover J.L."/>
            <person name="Carlson J.W."/>
            <person name="Shu S."/>
            <person name="Boston L.B."/>
            <person name="Williams M."/>
            <person name="Peterson D.G."/>
            <person name="McGee K."/>
            <person name="Jones D.C."/>
            <person name="Wendel J.F."/>
            <person name="Stelly D.M."/>
            <person name="Grimwood J."/>
            <person name="Schmutz J."/>
        </authorList>
    </citation>
    <scope>NUCLEOTIDE SEQUENCE [LARGE SCALE GENOMIC DNA]</scope>
    <source>
        <strain evidence="2">cv. 3-79</strain>
    </source>
</reference>
<proteinExistence type="predicted"/>
<evidence type="ECO:0000313" key="2">
    <source>
        <dbReference type="Proteomes" id="UP000327439"/>
    </source>
</evidence>
<feature type="non-terminal residue" evidence="1">
    <location>
        <position position="82"/>
    </location>
</feature>
<dbReference type="EMBL" id="CM018202">
    <property type="protein sequence ID" value="KAB2096744.1"/>
    <property type="molecule type" value="Genomic_DNA"/>
</dbReference>
<organism evidence="1 2">
    <name type="scientific">Gossypium barbadense</name>
    <name type="common">Sea Island cotton</name>
    <name type="synonym">Hibiscus barbadensis</name>
    <dbReference type="NCBI Taxonomy" id="3634"/>
    <lineage>
        <taxon>Eukaryota</taxon>
        <taxon>Viridiplantae</taxon>
        <taxon>Streptophyta</taxon>
        <taxon>Embryophyta</taxon>
        <taxon>Tracheophyta</taxon>
        <taxon>Spermatophyta</taxon>
        <taxon>Magnoliopsida</taxon>
        <taxon>eudicotyledons</taxon>
        <taxon>Gunneridae</taxon>
        <taxon>Pentapetalae</taxon>
        <taxon>rosids</taxon>
        <taxon>malvids</taxon>
        <taxon>Malvales</taxon>
        <taxon>Malvaceae</taxon>
        <taxon>Malvoideae</taxon>
        <taxon>Gossypium</taxon>
    </lineage>
</organism>
<dbReference type="Proteomes" id="UP000327439">
    <property type="component" value="Chromosome A01"/>
</dbReference>
<accession>A0A5J5WWZ4</accession>
<gene>
    <name evidence="1" type="ORF">ES319_A01G127300v1</name>
</gene>
<name>A0A5J5WWZ4_GOSBA</name>
<sequence length="82" mass="9063">ILLPRPTFQSNPSCKMLAALAILCQVKEGLSTFLGWNTSPSGKYLTLKTLKHNVSLQLTNLHTCLPNRATLNHLNSLKPRPP</sequence>
<dbReference type="AlphaFoldDB" id="A0A5J5WWZ4"/>